<evidence type="ECO:0000256" key="23">
    <source>
        <dbReference type="SAM" id="MobiDB-lite"/>
    </source>
</evidence>
<evidence type="ECO:0000256" key="9">
    <source>
        <dbReference type="ARBA" id="ARBA00022553"/>
    </source>
</evidence>
<evidence type="ECO:0000256" key="17">
    <source>
        <dbReference type="ARBA" id="ARBA00023186"/>
    </source>
</evidence>
<dbReference type="GO" id="GO:0002376">
    <property type="term" value="P:immune system process"/>
    <property type="evidence" value="ECO:0007669"/>
    <property type="project" value="UniProtKB-KW"/>
</dbReference>
<proteinExistence type="predicted"/>
<name>A0A8S1CFC3_9INSE</name>
<comment type="subcellular location">
    <subcellularLocation>
        <location evidence="3">Cytoplasm</location>
        <location evidence="3">Cytosol</location>
    </subcellularLocation>
    <subcellularLocation>
        <location evidence="2">Nucleus</location>
    </subcellularLocation>
    <subcellularLocation>
        <location evidence="4">Secreted</location>
        <location evidence="4">Extracellular exosome</location>
    </subcellularLocation>
</comment>
<evidence type="ECO:0000256" key="21">
    <source>
        <dbReference type="ARBA" id="ARBA00046003"/>
    </source>
</evidence>
<dbReference type="Gene3D" id="3.10.20.90">
    <property type="entry name" value="Phosphatidylinositol 3-kinase Catalytic Subunit, Chain A, domain 1"/>
    <property type="match status" value="1"/>
</dbReference>
<evidence type="ECO:0000256" key="8">
    <source>
        <dbReference type="ARBA" id="ARBA00022525"/>
    </source>
</evidence>
<evidence type="ECO:0000256" key="3">
    <source>
        <dbReference type="ARBA" id="ARBA00004514"/>
    </source>
</evidence>
<feature type="compositionally biased region" description="Low complexity" evidence="23">
    <location>
        <begin position="86"/>
        <end position="100"/>
    </location>
</feature>
<dbReference type="PROSITE" id="PS00299">
    <property type="entry name" value="UBIQUITIN_1"/>
    <property type="match status" value="1"/>
</dbReference>
<gene>
    <name evidence="25" type="ORF">CLODIP_2_CD16188</name>
</gene>
<dbReference type="InterPro" id="IPR000626">
    <property type="entry name" value="Ubiquitin-like_dom"/>
</dbReference>
<keyword evidence="26" id="KW-1185">Reference proteome</keyword>
<dbReference type="SMART" id="SM00213">
    <property type="entry name" value="UBQ"/>
    <property type="match status" value="1"/>
</dbReference>
<feature type="compositionally biased region" description="Low complexity" evidence="23">
    <location>
        <begin position="556"/>
        <end position="592"/>
    </location>
</feature>
<evidence type="ECO:0000256" key="1">
    <source>
        <dbReference type="ARBA" id="ARBA00002067"/>
    </source>
</evidence>
<comment type="subunit">
    <text evidence="22">Component of the BAG6/BAT3 complex, also named BAT3 complex, at least composed of BAG6, UBL4A and GET4/TRC35. Interacts with GET4; the interaction is direct and localizes BAG6 in the cytosol. Interacts with UBL4A; the interaction is direct and required for UBL4A protein stability. Interacts with AIFM1. Interacts with HSPA2. Interacts with CTCFL. Interacts with p300/EP300. Interacts (via ubiquitin-like domain) with RNF126; required for BAG6-dependent ubiquitination of proteins mislocalized to the cytosol. Interacts (via ubiquitin-like domain) with SGTA; SGTA competes with RNF126 by binding the same region of BAG6, thereby promoting deubiquitination of BAG6-target proteins and rescuing them from degradation. Interacts with ricin A chain. Interacts with VCP and AMFR; both form the VCP/p97-AMFR/gp78 complex. Interacts with SYVN1. Interacts with USP13; the interaction is direct and may mediate UBL4A deubiquitination. Interacts with ZFAND2B. Interacts with KPNA2. Interacts with UBQLN4.</text>
</comment>
<dbReference type="GO" id="GO:0005634">
    <property type="term" value="C:nucleus"/>
    <property type="evidence" value="ECO:0007669"/>
    <property type="project" value="UniProtKB-SubCell"/>
</dbReference>
<dbReference type="InterPro" id="IPR019954">
    <property type="entry name" value="Ubiquitin_CS"/>
</dbReference>
<keyword evidence="15" id="KW-0744">Spermatogenesis</keyword>
<keyword evidence="18" id="KW-0539">Nucleus</keyword>
<evidence type="ECO:0000256" key="11">
    <source>
        <dbReference type="ARBA" id="ARBA00022737"/>
    </source>
</evidence>
<comment type="function">
    <text evidence="1">Released extracellularly via exosomes, it is a ligand of the natural killer/NK cells receptor NCR3 and stimulates NK cells cytotoxicity. It may thereby trigger NK cells cytotoxicity against neighboring tumor cells and immature myeloid dendritic cells (DC).</text>
</comment>
<feature type="region of interest" description="Disordered" evidence="23">
    <location>
        <begin position="415"/>
        <end position="456"/>
    </location>
</feature>
<feature type="region of interest" description="Disordered" evidence="23">
    <location>
        <begin position="236"/>
        <end position="306"/>
    </location>
</feature>
<evidence type="ECO:0000256" key="7">
    <source>
        <dbReference type="ARBA" id="ARBA00022490"/>
    </source>
</evidence>
<dbReference type="Proteomes" id="UP000494165">
    <property type="component" value="Unassembled WGS sequence"/>
</dbReference>
<reference evidence="25 26" key="1">
    <citation type="submission" date="2020-04" db="EMBL/GenBank/DDBJ databases">
        <authorList>
            <person name="Alioto T."/>
            <person name="Alioto T."/>
            <person name="Gomez Garrido J."/>
        </authorList>
    </citation>
    <scope>NUCLEOTIDE SEQUENCE [LARGE SCALE GENOMIC DNA]</scope>
</reference>
<dbReference type="AlphaFoldDB" id="A0A8S1CFC3"/>
<keyword evidence="10" id="KW-0053">Apoptosis</keyword>
<dbReference type="GO" id="GO:0071818">
    <property type="term" value="C:BAT3 complex"/>
    <property type="evidence" value="ECO:0007669"/>
    <property type="project" value="TreeGrafter"/>
</dbReference>
<evidence type="ECO:0000256" key="19">
    <source>
        <dbReference type="ARBA" id="ARBA00029739"/>
    </source>
</evidence>
<keyword evidence="14" id="KW-0391">Immunity</keyword>
<evidence type="ECO:0000256" key="12">
    <source>
        <dbReference type="ARBA" id="ARBA00022782"/>
    </source>
</evidence>
<feature type="compositionally biased region" description="Low complexity" evidence="23">
    <location>
        <begin position="416"/>
        <end position="427"/>
    </location>
</feature>
<feature type="compositionally biased region" description="Low complexity" evidence="23">
    <location>
        <begin position="284"/>
        <end position="295"/>
    </location>
</feature>
<dbReference type="OrthoDB" id="8197576at2759"/>
<evidence type="ECO:0000256" key="20">
    <source>
        <dbReference type="ARBA" id="ARBA00030033"/>
    </source>
</evidence>
<feature type="region of interest" description="Disordered" evidence="23">
    <location>
        <begin position="74"/>
        <end position="105"/>
    </location>
</feature>
<dbReference type="GO" id="GO:0031593">
    <property type="term" value="F:polyubiquitin modification-dependent protein binding"/>
    <property type="evidence" value="ECO:0007669"/>
    <property type="project" value="TreeGrafter"/>
</dbReference>
<evidence type="ECO:0000313" key="26">
    <source>
        <dbReference type="Proteomes" id="UP000494165"/>
    </source>
</evidence>
<dbReference type="SUPFAM" id="SSF54236">
    <property type="entry name" value="Ubiquitin-like"/>
    <property type="match status" value="1"/>
</dbReference>
<dbReference type="GO" id="GO:0006915">
    <property type="term" value="P:apoptotic process"/>
    <property type="evidence" value="ECO:0007669"/>
    <property type="project" value="UniProtKB-KW"/>
</dbReference>
<feature type="region of interest" description="Disordered" evidence="23">
    <location>
        <begin position="622"/>
        <end position="651"/>
    </location>
</feature>
<evidence type="ECO:0000256" key="14">
    <source>
        <dbReference type="ARBA" id="ARBA00022859"/>
    </source>
</evidence>
<organism evidence="25 26">
    <name type="scientific">Cloeon dipterum</name>
    <dbReference type="NCBI Taxonomy" id="197152"/>
    <lineage>
        <taxon>Eukaryota</taxon>
        <taxon>Metazoa</taxon>
        <taxon>Ecdysozoa</taxon>
        <taxon>Arthropoda</taxon>
        <taxon>Hexapoda</taxon>
        <taxon>Insecta</taxon>
        <taxon>Pterygota</taxon>
        <taxon>Palaeoptera</taxon>
        <taxon>Ephemeroptera</taxon>
        <taxon>Pisciforma</taxon>
        <taxon>Baetidae</taxon>
        <taxon>Cloeon</taxon>
    </lineage>
</organism>
<dbReference type="GO" id="GO:0005576">
    <property type="term" value="C:extracellular region"/>
    <property type="evidence" value="ECO:0007669"/>
    <property type="project" value="UniProtKB-SubCell"/>
</dbReference>
<feature type="region of interest" description="Disordered" evidence="23">
    <location>
        <begin position="1012"/>
        <end position="1031"/>
    </location>
</feature>
<keyword evidence="13" id="KW-0156">Chromatin regulator</keyword>
<comment type="caution">
    <text evidence="25">The sequence shown here is derived from an EMBL/GenBank/DDBJ whole genome shotgun (WGS) entry which is preliminary data.</text>
</comment>
<dbReference type="InterPro" id="IPR029071">
    <property type="entry name" value="Ubiquitin-like_domsf"/>
</dbReference>
<keyword evidence="17" id="KW-0143">Chaperone</keyword>
<keyword evidence="12" id="KW-0221">Differentiation</keyword>
<keyword evidence="6" id="KW-0813">Transport</keyword>
<feature type="compositionally biased region" description="Low complexity" evidence="23">
    <location>
        <begin position="259"/>
        <end position="277"/>
    </location>
</feature>
<dbReference type="PANTHER" id="PTHR15204">
    <property type="entry name" value="LARGE PROLINE-RICH PROTEIN BAG6"/>
    <property type="match status" value="1"/>
</dbReference>
<dbReference type="GO" id="GO:0006325">
    <property type="term" value="P:chromatin organization"/>
    <property type="evidence" value="ECO:0007669"/>
    <property type="project" value="UniProtKB-KW"/>
</dbReference>
<evidence type="ECO:0000256" key="18">
    <source>
        <dbReference type="ARBA" id="ARBA00023242"/>
    </source>
</evidence>
<evidence type="ECO:0000313" key="25">
    <source>
        <dbReference type="EMBL" id="CAB3366121.1"/>
    </source>
</evidence>
<sequence>MASLLDITVKTLDSQNHKFNISEDKTVKDFKEEIEKVINIPANVQRLIYCGRVLADEKPLKDYDLDKKAVHLVQRVPSSQRPPHQSGASSSARSSATNSPRRVHVSTARGFDTNTLEMIHLAAHNRINLVNHMLTCAENCVARLEDPNATPPPPADHINFSALAQEGDSPFSAPEVAGTLTTSISMGDQLEGANSNSLGGAVTAAVAGALSAIVTAVNTSMGGSITVGAPNITVTSMSSDVPMDSPPHPGPIPLEDTSEPAAPCATSTASAASSSETRSNQERPASATSSTPSAAQQRPRRGSPISVMAEAIDRINRIQDRLRPFSDQLTRTMRDDPVFVGENNNVEEVQRQFSLMSETMHFISHAYHHLSDLSLGLARPPPRTLGVRSLVLQPAFVQGVGFPLQAQFNYVSGRLSPPGSSPSTAASPTPPATASPTRPASGSPAPASTSSTPAQESIARQLMPELIMGPAAFESRRSSFTLPSGSNVEVVMEMSPGSLAYVPGSMGGMHAHTHHVQEASPDLMRAFIMHAVNQQLGGAVANAPASTSNTPTAGVPAGAAPSSGGNSGQNSQARGTTTTNPTTSTQTRSTPRPHVHLAPVNVPVSNMFDPYLVCSSHHTHIRRRQVEPTQTTTASSTATQSGPANQTRQPAAAAVTTAAAAATLAAAPQQSRPPAVPNISAVQVDDMLRRSFMEILPPDSFANWRMPTINWPTSPGQEESVFSAIINSVTQNLTLEDILQLSLQQGTPLSRIRAPIREIVNRQLMRGESATPENLNRAVDRIMHEIPVVNMLQGSNQLRPGINLQESFRRFYRDQLTAFLELINSESITPNQFGPRLLGFSGQFLRYLTSLVLLCCRDGRRGLEDFVNSTVSRLIPSTATPVPISVQHGRNSMSTYFLSMQIDTAAVERYVQRLPTAPDSTASIPAESQTATPRTAASEEAMECDEEFVLAAEELPTQQAEPPAKEEEEGATVLPPLETEASATCNVVVGTEEWHTGLETDWVPVISRDIQRQRRQTEQPPFSDSYLSGMSSKRRKLVSNSKPQGGVNQVIAKAVANAAATIGIPNTEQLAKAAGSDSGVQAAYKEEVKKCVQQQLSLNPDFTAERYPNANKYFKPTKQ</sequence>
<feature type="region of interest" description="Disordered" evidence="23">
    <location>
        <begin position="542"/>
        <end position="597"/>
    </location>
</feature>
<keyword evidence="11" id="KW-0677">Repeat</keyword>
<evidence type="ECO:0000256" key="22">
    <source>
        <dbReference type="ARBA" id="ARBA00046936"/>
    </source>
</evidence>
<evidence type="ECO:0000256" key="16">
    <source>
        <dbReference type="ARBA" id="ARBA00022990"/>
    </source>
</evidence>
<keyword evidence="9" id="KW-0597">Phosphoprotein</keyword>
<dbReference type="CDD" id="cd01809">
    <property type="entry name" value="Ubl_BAG6"/>
    <property type="match status" value="1"/>
</dbReference>
<dbReference type="InterPro" id="IPR021925">
    <property type="entry name" value="BAG6"/>
</dbReference>
<evidence type="ECO:0000256" key="5">
    <source>
        <dbReference type="ARBA" id="ARBA00021614"/>
    </source>
</evidence>
<protein>
    <recommendedName>
        <fullName evidence="5">Large proline-rich protein BAG6</fullName>
    </recommendedName>
    <alternativeName>
        <fullName evidence="20">BCL2-associated athanogene 6</fullName>
    </alternativeName>
    <alternativeName>
        <fullName evidence="19">HLA-B-associated transcript 3</fullName>
    </alternativeName>
</protein>
<keyword evidence="8" id="KW-0964">Secreted</keyword>
<dbReference type="GO" id="GO:0030154">
    <property type="term" value="P:cell differentiation"/>
    <property type="evidence" value="ECO:0007669"/>
    <property type="project" value="UniProtKB-KW"/>
</dbReference>
<keyword evidence="16" id="KW-0007">Acetylation</keyword>
<dbReference type="Pfam" id="PF12057">
    <property type="entry name" value="BAG6"/>
    <property type="match status" value="1"/>
</dbReference>
<dbReference type="GO" id="GO:0051787">
    <property type="term" value="F:misfolded protein binding"/>
    <property type="evidence" value="ECO:0007669"/>
    <property type="project" value="TreeGrafter"/>
</dbReference>
<evidence type="ECO:0000256" key="4">
    <source>
        <dbReference type="ARBA" id="ARBA00004550"/>
    </source>
</evidence>
<evidence type="ECO:0000256" key="2">
    <source>
        <dbReference type="ARBA" id="ARBA00004123"/>
    </source>
</evidence>
<dbReference type="Pfam" id="PF00240">
    <property type="entry name" value="ubiquitin"/>
    <property type="match status" value="1"/>
</dbReference>
<evidence type="ECO:0000256" key="6">
    <source>
        <dbReference type="ARBA" id="ARBA00022448"/>
    </source>
</evidence>
<dbReference type="GO" id="GO:0007283">
    <property type="term" value="P:spermatogenesis"/>
    <property type="evidence" value="ECO:0007669"/>
    <property type="project" value="UniProtKB-KW"/>
</dbReference>
<dbReference type="GO" id="GO:0036503">
    <property type="term" value="P:ERAD pathway"/>
    <property type="evidence" value="ECO:0007669"/>
    <property type="project" value="TreeGrafter"/>
</dbReference>
<feature type="compositionally biased region" description="Low complexity" evidence="23">
    <location>
        <begin position="434"/>
        <end position="454"/>
    </location>
</feature>
<feature type="domain" description="Ubiquitin-like" evidence="24">
    <location>
        <begin position="5"/>
        <end position="67"/>
    </location>
</feature>
<evidence type="ECO:0000256" key="15">
    <source>
        <dbReference type="ARBA" id="ARBA00022871"/>
    </source>
</evidence>
<feature type="compositionally biased region" description="Polar residues" evidence="23">
    <location>
        <begin position="1018"/>
        <end position="1031"/>
    </location>
</feature>
<evidence type="ECO:0000256" key="10">
    <source>
        <dbReference type="ARBA" id="ARBA00022703"/>
    </source>
</evidence>
<feature type="compositionally biased region" description="Low complexity" evidence="23">
    <location>
        <begin position="629"/>
        <end position="641"/>
    </location>
</feature>
<evidence type="ECO:0000256" key="13">
    <source>
        <dbReference type="ARBA" id="ARBA00022853"/>
    </source>
</evidence>
<dbReference type="PROSITE" id="PS50053">
    <property type="entry name" value="UBIQUITIN_2"/>
    <property type="match status" value="1"/>
</dbReference>
<dbReference type="EMBL" id="CADEPI010000023">
    <property type="protein sequence ID" value="CAB3366121.1"/>
    <property type="molecule type" value="Genomic_DNA"/>
</dbReference>
<dbReference type="PANTHER" id="PTHR15204:SF0">
    <property type="entry name" value="LARGE PROLINE-RICH PROTEIN BAG6"/>
    <property type="match status" value="1"/>
</dbReference>
<keyword evidence="7" id="KW-0963">Cytoplasm</keyword>
<comment type="function">
    <text evidence="21">Involved in DNA damage-induced apoptosis: following DNA damage, accumulates in the nucleus and forms a complex with p300/EP300, enhancing p300/EP300-mediated p53/TP53 acetylation leading to increase p53/TP53 transcriptional activity. When nuclear, may also act as a component of some chromatin regulator complex that regulates histone 3 'Lys-4' dimethylation (H3K4me2).</text>
</comment>
<evidence type="ECO:0000259" key="24">
    <source>
        <dbReference type="PROSITE" id="PS50053"/>
    </source>
</evidence>
<accession>A0A8S1CFC3</accession>